<protein>
    <submittedName>
        <fullName evidence="2">Uncharacterized protein</fullName>
    </submittedName>
</protein>
<organism evidence="2 3">
    <name type="scientific">Oryza sativa subsp. indica</name>
    <name type="common">Rice</name>
    <dbReference type="NCBI Taxonomy" id="39946"/>
    <lineage>
        <taxon>Eukaryota</taxon>
        <taxon>Viridiplantae</taxon>
        <taxon>Streptophyta</taxon>
        <taxon>Embryophyta</taxon>
        <taxon>Tracheophyta</taxon>
        <taxon>Spermatophyta</taxon>
        <taxon>Magnoliopsida</taxon>
        <taxon>Liliopsida</taxon>
        <taxon>Poales</taxon>
        <taxon>Poaceae</taxon>
        <taxon>BOP clade</taxon>
        <taxon>Oryzoideae</taxon>
        <taxon>Oryzeae</taxon>
        <taxon>Oryzinae</taxon>
        <taxon>Oryza</taxon>
        <taxon>Oryza sativa</taxon>
    </lineage>
</organism>
<keyword evidence="3" id="KW-1185">Reference proteome</keyword>
<dbReference type="EMBL" id="CM000137">
    <property type="protein sequence ID" value="EEC68839.1"/>
    <property type="molecule type" value="Genomic_DNA"/>
</dbReference>
<dbReference type="AlphaFoldDB" id="B8BLZ7"/>
<feature type="region of interest" description="Disordered" evidence="1">
    <location>
        <begin position="51"/>
        <end position="77"/>
    </location>
</feature>
<evidence type="ECO:0000313" key="2">
    <source>
        <dbReference type="EMBL" id="EEC68839.1"/>
    </source>
</evidence>
<accession>B8BLZ7</accession>
<sequence length="77" mass="8204">MDPTTGTGSGCEVTKKIPSWMMRKTLMQCMEAGHFGKDAMDMMRLEHALPCGSSPAESGQQDGGAELLGVPQEFRGG</sequence>
<dbReference type="STRING" id="39946.B8BLZ7"/>
<dbReference type="HOGENOM" id="CLU_2642446_0_0_1"/>
<dbReference type="Gramene" id="BGIOSGA036970-TA">
    <property type="protein sequence ID" value="BGIOSGA036970-PA"/>
    <property type="gene ID" value="BGIOSGA036970"/>
</dbReference>
<evidence type="ECO:0000313" key="3">
    <source>
        <dbReference type="Proteomes" id="UP000007015"/>
    </source>
</evidence>
<dbReference type="Proteomes" id="UP000007015">
    <property type="component" value="Chromosome 12"/>
</dbReference>
<evidence type="ECO:0000256" key="1">
    <source>
        <dbReference type="SAM" id="MobiDB-lite"/>
    </source>
</evidence>
<name>B8BLZ7_ORYSI</name>
<reference evidence="2 3" key="1">
    <citation type="journal article" date="2005" name="PLoS Biol.">
        <title>The genomes of Oryza sativa: a history of duplications.</title>
        <authorList>
            <person name="Yu J."/>
            <person name="Wang J."/>
            <person name="Lin W."/>
            <person name="Li S."/>
            <person name="Li H."/>
            <person name="Zhou J."/>
            <person name="Ni P."/>
            <person name="Dong W."/>
            <person name="Hu S."/>
            <person name="Zeng C."/>
            <person name="Zhang J."/>
            <person name="Zhang Y."/>
            <person name="Li R."/>
            <person name="Xu Z."/>
            <person name="Li S."/>
            <person name="Li X."/>
            <person name="Zheng H."/>
            <person name="Cong L."/>
            <person name="Lin L."/>
            <person name="Yin J."/>
            <person name="Geng J."/>
            <person name="Li G."/>
            <person name="Shi J."/>
            <person name="Liu J."/>
            <person name="Lv H."/>
            <person name="Li J."/>
            <person name="Wang J."/>
            <person name="Deng Y."/>
            <person name="Ran L."/>
            <person name="Shi X."/>
            <person name="Wang X."/>
            <person name="Wu Q."/>
            <person name="Li C."/>
            <person name="Ren X."/>
            <person name="Wang J."/>
            <person name="Wang X."/>
            <person name="Li D."/>
            <person name="Liu D."/>
            <person name="Zhang X."/>
            <person name="Ji Z."/>
            <person name="Zhao W."/>
            <person name="Sun Y."/>
            <person name="Zhang Z."/>
            <person name="Bao J."/>
            <person name="Han Y."/>
            <person name="Dong L."/>
            <person name="Ji J."/>
            <person name="Chen P."/>
            <person name="Wu S."/>
            <person name="Liu J."/>
            <person name="Xiao Y."/>
            <person name="Bu D."/>
            <person name="Tan J."/>
            <person name="Yang L."/>
            <person name="Ye C."/>
            <person name="Zhang J."/>
            <person name="Xu J."/>
            <person name="Zhou Y."/>
            <person name="Yu Y."/>
            <person name="Zhang B."/>
            <person name="Zhuang S."/>
            <person name="Wei H."/>
            <person name="Liu B."/>
            <person name="Lei M."/>
            <person name="Yu H."/>
            <person name="Li Y."/>
            <person name="Xu H."/>
            <person name="Wei S."/>
            <person name="He X."/>
            <person name="Fang L."/>
            <person name="Zhang Z."/>
            <person name="Zhang Y."/>
            <person name="Huang X."/>
            <person name="Su Z."/>
            <person name="Tong W."/>
            <person name="Li J."/>
            <person name="Tong Z."/>
            <person name="Li S."/>
            <person name="Ye J."/>
            <person name="Wang L."/>
            <person name="Fang L."/>
            <person name="Lei T."/>
            <person name="Chen C."/>
            <person name="Chen H."/>
            <person name="Xu Z."/>
            <person name="Li H."/>
            <person name="Huang H."/>
            <person name="Zhang F."/>
            <person name="Xu H."/>
            <person name="Li N."/>
            <person name="Zhao C."/>
            <person name="Li S."/>
            <person name="Dong L."/>
            <person name="Huang Y."/>
            <person name="Li L."/>
            <person name="Xi Y."/>
            <person name="Qi Q."/>
            <person name="Li W."/>
            <person name="Zhang B."/>
            <person name="Hu W."/>
            <person name="Zhang Y."/>
            <person name="Tian X."/>
            <person name="Jiao Y."/>
            <person name="Liang X."/>
            <person name="Jin J."/>
            <person name="Gao L."/>
            <person name="Zheng W."/>
            <person name="Hao B."/>
            <person name="Liu S."/>
            <person name="Wang W."/>
            <person name="Yuan L."/>
            <person name="Cao M."/>
            <person name="McDermott J."/>
            <person name="Samudrala R."/>
            <person name="Wang J."/>
            <person name="Wong G.K."/>
            <person name="Yang H."/>
        </authorList>
    </citation>
    <scope>NUCLEOTIDE SEQUENCE [LARGE SCALE GENOMIC DNA]</scope>
    <source>
        <strain evidence="3">cv. 93-11</strain>
    </source>
</reference>
<gene>
    <name evidence="2" type="ORF">OsI_37421</name>
</gene>
<proteinExistence type="predicted"/>